<organism evidence="1">
    <name type="scientific">Deinococcus sonorensis KR-87</name>
    <dbReference type="NCBI Taxonomy" id="694439"/>
    <lineage>
        <taxon>Bacteria</taxon>
        <taxon>Thermotogati</taxon>
        <taxon>Deinococcota</taxon>
        <taxon>Deinococci</taxon>
        <taxon>Deinococcales</taxon>
        <taxon>Deinococcaceae</taxon>
        <taxon>Deinococcus</taxon>
    </lineage>
</organism>
<dbReference type="AlphaFoldDB" id="A0AAU7UC56"/>
<proteinExistence type="predicted"/>
<dbReference type="KEGG" id="dsc:ABOD76_07460"/>
<gene>
    <name evidence="1" type="ORF">ABOD76_07460</name>
</gene>
<name>A0AAU7UC56_9DEIO</name>
<dbReference type="RefSeq" id="WP_350244182.1">
    <property type="nucleotide sequence ID" value="NZ_CP158299.1"/>
</dbReference>
<protein>
    <submittedName>
        <fullName evidence="1">Uncharacterized protein</fullName>
    </submittedName>
</protein>
<sequence length="78" mass="8671">MMKDDMAIHAGIPEKAVKAAVSKLQDDEQLVDVTWTLPRARPGRPIKVAIEAERSADIQLAKQRLEQLLGEAGYDLYP</sequence>
<dbReference type="EMBL" id="CP158299">
    <property type="protein sequence ID" value="XBV86130.1"/>
    <property type="molecule type" value="Genomic_DNA"/>
</dbReference>
<reference evidence="1" key="1">
    <citation type="submission" date="2024-06" db="EMBL/GenBank/DDBJ databases">
        <title>Draft Genome Sequence of Deinococcus sonorensis Type Strain KR-87, a Biofilm Producing Representative of the Genus Deinococcus.</title>
        <authorList>
            <person name="Boren L.S."/>
            <person name="Grosso R.A."/>
            <person name="Hugenberg-Cox A.N."/>
            <person name="Hill J.T.E."/>
            <person name="Albert C.M."/>
            <person name="Tuohy J.M."/>
        </authorList>
    </citation>
    <scope>NUCLEOTIDE SEQUENCE</scope>
    <source>
        <strain evidence="1">KR-87</strain>
    </source>
</reference>
<accession>A0AAU7UC56</accession>
<evidence type="ECO:0000313" key="1">
    <source>
        <dbReference type="EMBL" id="XBV86130.1"/>
    </source>
</evidence>